<evidence type="ECO:0000256" key="1">
    <source>
        <dbReference type="ARBA" id="ARBA00022801"/>
    </source>
</evidence>
<keyword evidence="1 3" id="KW-0378">Hydrolase</keyword>
<evidence type="ECO:0000313" key="6">
    <source>
        <dbReference type="Proteomes" id="UP001595833"/>
    </source>
</evidence>
<evidence type="ECO:0000256" key="2">
    <source>
        <dbReference type="ARBA" id="ARBA00023295"/>
    </source>
</evidence>
<feature type="domain" description="Glycoside hydrolase family 5" evidence="4">
    <location>
        <begin position="80"/>
        <end position="334"/>
    </location>
</feature>
<dbReference type="SUPFAM" id="SSF51445">
    <property type="entry name" value="(Trans)glycosidases"/>
    <property type="match status" value="1"/>
</dbReference>
<evidence type="ECO:0000313" key="5">
    <source>
        <dbReference type="EMBL" id="MFC5056273.1"/>
    </source>
</evidence>
<organism evidence="5 6">
    <name type="scientific">Saccharothrix xinjiangensis</name>
    <dbReference type="NCBI Taxonomy" id="204798"/>
    <lineage>
        <taxon>Bacteria</taxon>
        <taxon>Bacillati</taxon>
        <taxon>Actinomycetota</taxon>
        <taxon>Actinomycetes</taxon>
        <taxon>Pseudonocardiales</taxon>
        <taxon>Pseudonocardiaceae</taxon>
        <taxon>Saccharothrix</taxon>
    </lineage>
</organism>
<dbReference type="RefSeq" id="WP_344040679.1">
    <property type="nucleotide sequence ID" value="NZ_BAAAKE010000024.1"/>
</dbReference>
<evidence type="ECO:0000256" key="3">
    <source>
        <dbReference type="RuleBase" id="RU361153"/>
    </source>
</evidence>
<keyword evidence="2 3" id="KW-0326">Glycosidase</keyword>
<protein>
    <submittedName>
        <fullName evidence="5">Glycoside hydrolase family 5 protein</fullName>
        <ecNumber evidence="5">3.2.1.-</ecNumber>
    </submittedName>
</protein>
<dbReference type="PANTHER" id="PTHR31297:SF13">
    <property type="entry name" value="PUTATIVE-RELATED"/>
    <property type="match status" value="1"/>
</dbReference>
<dbReference type="InterPro" id="IPR017853">
    <property type="entry name" value="GH"/>
</dbReference>
<dbReference type="Pfam" id="PF00150">
    <property type="entry name" value="Cellulase"/>
    <property type="match status" value="1"/>
</dbReference>
<proteinExistence type="inferred from homology"/>
<dbReference type="InterPro" id="IPR001547">
    <property type="entry name" value="Glyco_hydro_5"/>
</dbReference>
<evidence type="ECO:0000259" key="4">
    <source>
        <dbReference type="Pfam" id="PF00150"/>
    </source>
</evidence>
<name>A0ABV9Y0P9_9PSEU</name>
<dbReference type="PANTHER" id="PTHR31297">
    <property type="entry name" value="GLUCAN ENDO-1,6-BETA-GLUCOSIDASE B"/>
    <property type="match status" value="1"/>
</dbReference>
<comment type="caution">
    <text evidence="5">The sequence shown here is derived from an EMBL/GenBank/DDBJ whole genome shotgun (WGS) entry which is preliminary data.</text>
</comment>
<dbReference type="EC" id="3.2.1.-" evidence="5"/>
<gene>
    <name evidence="5" type="ORF">ACFPFM_21250</name>
</gene>
<keyword evidence="6" id="KW-1185">Reference proteome</keyword>
<dbReference type="GO" id="GO:0016798">
    <property type="term" value="F:hydrolase activity, acting on glycosyl bonds"/>
    <property type="evidence" value="ECO:0007669"/>
    <property type="project" value="UniProtKB-KW"/>
</dbReference>
<dbReference type="InterPro" id="IPR050386">
    <property type="entry name" value="Glycosyl_hydrolase_5"/>
</dbReference>
<accession>A0ABV9Y0P9</accession>
<dbReference type="Gene3D" id="3.20.20.80">
    <property type="entry name" value="Glycosidases"/>
    <property type="match status" value="1"/>
</dbReference>
<reference evidence="6" key="1">
    <citation type="journal article" date="2019" name="Int. J. Syst. Evol. Microbiol.">
        <title>The Global Catalogue of Microorganisms (GCM) 10K type strain sequencing project: providing services to taxonomists for standard genome sequencing and annotation.</title>
        <authorList>
            <consortium name="The Broad Institute Genomics Platform"/>
            <consortium name="The Broad Institute Genome Sequencing Center for Infectious Disease"/>
            <person name="Wu L."/>
            <person name="Ma J."/>
        </authorList>
    </citation>
    <scope>NUCLEOTIDE SEQUENCE [LARGE SCALE GENOMIC DNA]</scope>
    <source>
        <strain evidence="6">KCTC 12848</strain>
    </source>
</reference>
<sequence length="470" mass="53145">MPALPWVEVRGARLADDSGAPVALTGYGLGGWMNMENFITGYPATESLQRKALRANLGEEGYRRFFDRFLDDFFGVDDARFLASLGLNAVRVPLNYRHFEADDRPFEILEAGFGPLDRLIDRCAEQGIYTILDLHALPGCQNQHWHSDNPTHWAQFWAHRHFQDRVVHLWEVIADRYADRPEVAGYNPVNEPADASGEVIGPFYQRLERAIRAVDDRHVLFLDGNRYSTDFSVFTEPFDNAVYSAHDYALPGIARGGEYPGTTRGEFFDRGALERAFLRRTEFMRRTGTPIWIGEFGPVYTGDARTDEARYRLLSDQLEIYHEHDADWSLWTYKDIGLQGLVHTRPDCAYLERIAPVLAKKARLGADAWGGDDSGVRSLLDPVEELFEREFPDYDPFPWGRRAWATTLVRNILLAEPLVGEFGRCFAGVGPEEAEELAACFAFSGCVPRAGLVEVLRQRPGHRPSAGEAP</sequence>
<dbReference type="Proteomes" id="UP001595833">
    <property type="component" value="Unassembled WGS sequence"/>
</dbReference>
<comment type="similarity">
    <text evidence="3">Belongs to the glycosyl hydrolase 5 (cellulase A) family.</text>
</comment>
<dbReference type="EMBL" id="JBHSJB010000018">
    <property type="protein sequence ID" value="MFC5056273.1"/>
    <property type="molecule type" value="Genomic_DNA"/>
</dbReference>